<evidence type="ECO:0000256" key="2">
    <source>
        <dbReference type="ARBA" id="ARBA00022679"/>
    </source>
</evidence>
<gene>
    <name evidence="5" type="ORF">Q8A70_23750</name>
</gene>
<keyword evidence="2" id="KW-0808">Transferase</keyword>
<keyword evidence="6" id="KW-1185">Reference proteome</keyword>
<dbReference type="InterPro" id="IPR010987">
    <property type="entry name" value="Glutathione-S-Trfase_C-like"/>
</dbReference>
<feature type="domain" description="GST C-terminal" evidence="4">
    <location>
        <begin position="88"/>
        <end position="219"/>
    </location>
</feature>
<dbReference type="Pfam" id="PF00043">
    <property type="entry name" value="GST_C"/>
    <property type="match status" value="1"/>
</dbReference>
<evidence type="ECO:0000259" key="4">
    <source>
        <dbReference type="PROSITE" id="PS50405"/>
    </source>
</evidence>
<evidence type="ECO:0000259" key="3">
    <source>
        <dbReference type="PROSITE" id="PS50404"/>
    </source>
</evidence>
<dbReference type="InterPro" id="IPR004046">
    <property type="entry name" value="GST_C"/>
</dbReference>
<dbReference type="SUPFAM" id="SSF47616">
    <property type="entry name" value="GST C-terminal domain-like"/>
    <property type="match status" value="1"/>
</dbReference>
<evidence type="ECO:0000256" key="1">
    <source>
        <dbReference type="ARBA" id="ARBA00012452"/>
    </source>
</evidence>
<dbReference type="Gene3D" id="1.20.1050.10">
    <property type="match status" value="1"/>
</dbReference>
<evidence type="ECO:0000313" key="6">
    <source>
        <dbReference type="Proteomes" id="UP001230156"/>
    </source>
</evidence>
<evidence type="ECO:0000313" key="5">
    <source>
        <dbReference type="EMBL" id="MDQ7250723.1"/>
    </source>
</evidence>
<dbReference type="Gene3D" id="3.40.30.10">
    <property type="entry name" value="Glutaredoxin"/>
    <property type="match status" value="1"/>
</dbReference>
<accession>A0ABU0YVP8</accession>
<name>A0ABU0YVP8_9PROT</name>
<dbReference type="Proteomes" id="UP001230156">
    <property type="component" value="Unassembled WGS sequence"/>
</dbReference>
<dbReference type="EC" id="2.5.1.18" evidence="1"/>
<feature type="domain" description="GST N-terminal" evidence="3">
    <location>
        <begin position="2"/>
        <end position="83"/>
    </location>
</feature>
<proteinExistence type="predicted"/>
<sequence>MAEIELHGPANSSFVCAARVALEEKGVLYHLIEPDILRASGFRLADLLRYLAAQQPRLVEGDFALFDCDSILRYVDEAFDGPALQPADPKPRAMMVEIQGIVREYLYPAAIGKIATQRLFAPFLGSPTDTRTIDGAVQPMTDALAAIEQLSLAAHDGEKSELLIGPQVTLADIALMPIAAYLTMTPEGQKAIAASRRLSRWWLSVSRRPSLARSWPGLG</sequence>
<dbReference type="SUPFAM" id="SSF52833">
    <property type="entry name" value="Thioredoxin-like"/>
    <property type="match status" value="1"/>
</dbReference>
<dbReference type="PROSITE" id="PS50404">
    <property type="entry name" value="GST_NTER"/>
    <property type="match status" value="1"/>
</dbReference>
<dbReference type="PANTHER" id="PTHR43900">
    <property type="entry name" value="GLUTATHIONE S-TRANSFERASE RHO"/>
    <property type="match status" value="1"/>
</dbReference>
<protein>
    <recommendedName>
        <fullName evidence="1">glutathione transferase</fullName>
        <ecNumber evidence="1">2.5.1.18</ecNumber>
    </recommendedName>
</protein>
<organism evidence="5 6">
    <name type="scientific">Dongia sedimenti</name>
    <dbReference type="NCBI Taxonomy" id="3064282"/>
    <lineage>
        <taxon>Bacteria</taxon>
        <taxon>Pseudomonadati</taxon>
        <taxon>Pseudomonadota</taxon>
        <taxon>Alphaproteobacteria</taxon>
        <taxon>Rhodospirillales</taxon>
        <taxon>Dongiaceae</taxon>
        <taxon>Dongia</taxon>
    </lineage>
</organism>
<dbReference type="InterPro" id="IPR036282">
    <property type="entry name" value="Glutathione-S-Trfase_C_sf"/>
</dbReference>
<dbReference type="InterPro" id="IPR004045">
    <property type="entry name" value="Glutathione_S-Trfase_N"/>
</dbReference>
<dbReference type="PANTHER" id="PTHR43900:SF3">
    <property type="entry name" value="GLUTATHIONE S-TRANSFERASE RHO"/>
    <property type="match status" value="1"/>
</dbReference>
<dbReference type="RefSeq" id="WP_379960378.1">
    <property type="nucleotide sequence ID" value="NZ_JAUYVI010000007.1"/>
</dbReference>
<dbReference type="EMBL" id="JAUYVI010000007">
    <property type="protein sequence ID" value="MDQ7250723.1"/>
    <property type="molecule type" value="Genomic_DNA"/>
</dbReference>
<dbReference type="InterPro" id="IPR036249">
    <property type="entry name" value="Thioredoxin-like_sf"/>
</dbReference>
<comment type="caution">
    <text evidence="5">The sequence shown here is derived from an EMBL/GenBank/DDBJ whole genome shotgun (WGS) entry which is preliminary data.</text>
</comment>
<reference evidence="6" key="1">
    <citation type="submission" date="2023-08" db="EMBL/GenBank/DDBJ databases">
        <title>Rhodospirillaceae gen. nov., a novel taxon isolated from the Yangtze River Yuezi River estuary sludge.</title>
        <authorList>
            <person name="Ruan L."/>
        </authorList>
    </citation>
    <scope>NUCLEOTIDE SEQUENCE [LARGE SCALE GENOMIC DNA]</scope>
    <source>
        <strain evidence="6">R-7</strain>
    </source>
</reference>
<dbReference type="PROSITE" id="PS50405">
    <property type="entry name" value="GST_CTER"/>
    <property type="match status" value="1"/>
</dbReference>